<proteinExistence type="predicted"/>
<evidence type="ECO:0000313" key="1">
    <source>
        <dbReference type="EMBL" id="PTQ70851.1"/>
    </source>
</evidence>
<dbReference type="Pfam" id="PF09684">
    <property type="entry name" value="Tail_P2_I"/>
    <property type="match status" value="1"/>
</dbReference>
<name>A0A2T5HH08_9PROT</name>
<dbReference type="Proteomes" id="UP000244128">
    <property type="component" value="Unassembled WGS sequence"/>
</dbReference>
<dbReference type="EMBL" id="QAOI01000031">
    <property type="protein sequence ID" value="PTQ70851.1"/>
    <property type="molecule type" value="Genomic_DNA"/>
</dbReference>
<protein>
    <submittedName>
        <fullName evidence="1">Phage tail P2-like protein</fullName>
    </submittedName>
</protein>
<gene>
    <name evidence="1" type="ORF">C8R26_13138</name>
</gene>
<organism evidence="1 2">
    <name type="scientific">Nitrosomonas oligotropha</name>
    <dbReference type="NCBI Taxonomy" id="42354"/>
    <lineage>
        <taxon>Bacteria</taxon>
        <taxon>Pseudomonadati</taxon>
        <taxon>Pseudomonadota</taxon>
        <taxon>Betaproteobacteria</taxon>
        <taxon>Nitrosomonadales</taxon>
        <taxon>Nitrosomonadaceae</taxon>
        <taxon>Nitrosomonas</taxon>
    </lineage>
</organism>
<dbReference type="NCBIfam" id="TIGR01634">
    <property type="entry name" value="tail_P2_I"/>
    <property type="match status" value="1"/>
</dbReference>
<sequence>MVNSLLPQNQTALEAAIANATESTVSPDGIAKLWDAENCPAGLLPWLAWALSVDDWDETWDEATQRRVIAASIDIHRKKGTVGAVLKALTSLGHEGRLVEWWQTEPQGTPHTFHAEVDISNRGIDATAIAAIRRQIDAAKPVRSHYDLELIARSNLNVHTAISCLYGQIIEIHPYQITELTSPDVAVHSAISVHMTESITIYPLE</sequence>
<accession>A0A2T5HH08</accession>
<dbReference type="RefSeq" id="WP_107804260.1">
    <property type="nucleotide sequence ID" value="NZ_QAOI01000031.1"/>
</dbReference>
<dbReference type="AlphaFoldDB" id="A0A2T5HH08"/>
<reference evidence="1 2" key="1">
    <citation type="submission" date="2018-04" db="EMBL/GenBank/DDBJ databases">
        <title>Active sludge and wastewater microbial communities from Klosterneuburg, Austria.</title>
        <authorList>
            <person name="Wagner M."/>
        </authorList>
    </citation>
    <scope>NUCLEOTIDE SEQUENCE [LARGE SCALE GENOMIC DNA]</scope>
    <source>
        <strain evidence="1 2">Nm49</strain>
    </source>
</reference>
<comment type="caution">
    <text evidence="1">The sequence shown here is derived from an EMBL/GenBank/DDBJ whole genome shotgun (WGS) entry which is preliminary data.</text>
</comment>
<evidence type="ECO:0000313" key="2">
    <source>
        <dbReference type="Proteomes" id="UP000244128"/>
    </source>
</evidence>
<dbReference type="InterPro" id="IPR006521">
    <property type="entry name" value="Tail_protein_I"/>
</dbReference>